<dbReference type="InterPro" id="IPR000719">
    <property type="entry name" value="Prot_kinase_dom"/>
</dbReference>
<keyword evidence="8" id="KW-0142">cGMP-binding</keyword>
<dbReference type="OrthoDB" id="9791419at2"/>
<dbReference type="PANTHER" id="PTHR43289">
    <property type="entry name" value="MITOGEN-ACTIVATED PROTEIN KINASE KINASE KINASE 20-RELATED"/>
    <property type="match status" value="1"/>
</dbReference>
<protein>
    <recommendedName>
        <fullName evidence="1">non-specific serine/threonine protein kinase</fullName>
        <ecNumber evidence="1">2.7.11.1</ecNumber>
    </recommendedName>
</protein>
<evidence type="ECO:0000313" key="13">
    <source>
        <dbReference type="Proteomes" id="UP000487350"/>
    </source>
</evidence>
<dbReference type="PROSITE" id="PS00107">
    <property type="entry name" value="PROTEIN_KINASE_ATP"/>
    <property type="match status" value="1"/>
</dbReference>
<gene>
    <name evidence="12" type="ORF">GHT07_08475</name>
</gene>
<evidence type="ECO:0000256" key="5">
    <source>
        <dbReference type="ARBA" id="ARBA00022741"/>
    </source>
</evidence>
<dbReference type="Proteomes" id="UP000487350">
    <property type="component" value="Unassembled WGS sequence"/>
</dbReference>
<dbReference type="RefSeq" id="WP_153584654.1">
    <property type="nucleotide sequence ID" value="NZ_WJBU01000007.1"/>
</dbReference>
<feature type="binding site" evidence="9">
    <location>
        <position position="43"/>
    </location>
    <ligand>
        <name>ATP</name>
        <dbReference type="ChEBI" id="CHEBI:30616"/>
    </ligand>
</feature>
<evidence type="ECO:0000256" key="4">
    <source>
        <dbReference type="ARBA" id="ARBA00022679"/>
    </source>
</evidence>
<keyword evidence="5 9" id="KW-0547">Nucleotide-binding</keyword>
<dbReference type="Gene3D" id="1.10.510.10">
    <property type="entry name" value="Transferase(Phosphotransferase) domain 1"/>
    <property type="match status" value="1"/>
</dbReference>
<dbReference type="Pfam" id="PF00027">
    <property type="entry name" value="cNMP_binding"/>
    <property type="match status" value="1"/>
</dbReference>
<dbReference type="PROSITE" id="PS50011">
    <property type="entry name" value="PROTEIN_KINASE_DOM"/>
    <property type="match status" value="1"/>
</dbReference>
<evidence type="ECO:0000259" key="11">
    <source>
        <dbReference type="PROSITE" id="PS50042"/>
    </source>
</evidence>
<accession>A0A844B288</accession>
<dbReference type="Gene3D" id="2.60.120.10">
    <property type="entry name" value="Jelly Rolls"/>
    <property type="match status" value="1"/>
</dbReference>
<evidence type="ECO:0000256" key="6">
    <source>
        <dbReference type="ARBA" id="ARBA00022777"/>
    </source>
</evidence>
<dbReference type="PANTHER" id="PTHR43289:SF6">
    <property type="entry name" value="SERINE_THREONINE-PROTEIN KINASE NEKL-3"/>
    <property type="match status" value="1"/>
</dbReference>
<feature type="domain" description="Protein kinase" evidence="10">
    <location>
        <begin position="14"/>
        <end position="274"/>
    </location>
</feature>
<dbReference type="GO" id="GO:0004674">
    <property type="term" value="F:protein serine/threonine kinase activity"/>
    <property type="evidence" value="ECO:0007669"/>
    <property type="project" value="UniProtKB-KW"/>
</dbReference>
<evidence type="ECO:0000256" key="1">
    <source>
        <dbReference type="ARBA" id="ARBA00012513"/>
    </source>
</evidence>
<sequence>MAQQPATPATIGKYSVEREIGRGASSTVFLGFDRFNQRPVAIKQIHAHLLEDPAQAQRYRRRLRNEAQMAGQLNHPHVVRMFDVDEDAHPPYLVLEFIDGVPLASHATTDRLLPIAQVLDVIFKCCSALEHAQQKGLVHRDIKPANLILQENGVVKVTDFGTALSMRSEVTQLTGLVGSPSYMSPEQVREQVCTHQSDMFSLGIVLYELLTGRNPFQGENDFTTLYKVNTEMPPPPRVLRPDLPPAVDAVVMRALSKAPSERYREWSDFADAILSVSRALPERRAKDREAERFSQMRALPFFSEFHDAMIWEALRLGTLRTFSRGDVLMREQTEGTSFSILLEGNVAIRHNSFTLTVLGPGVTLGEMCYLQPERPMRTATAVAESEVLVLEILNGALRQASEGLQTSFDKAFIKLLVARLIKTNEQIGNWDLLAGQVR</sequence>
<keyword evidence="4" id="KW-0808">Transferase</keyword>
<dbReference type="FunFam" id="1.10.510.10:FF:000021">
    <property type="entry name" value="Serine/threonine protein kinase"/>
    <property type="match status" value="1"/>
</dbReference>
<evidence type="ECO:0000256" key="3">
    <source>
        <dbReference type="ARBA" id="ARBA00022535"/>
    </source>
</evidence>
<dbReference type="SMART" id="SM00100">
    <property type="entry name" value="cNMP"/>
    <property type="match status" value="1"/>
</dbReference>
<keyword evidence="13" id="KW-1185">Reference proteome</keyword>
<evidence type="ECO:0000256" key="2">
    <source>
        <dbReference type="ARBA" id="ARBA00022527"/>
    </source>
</evidence>
<evidence type="ECO:0000256" key="7">
    <source>
        <dbReference type="ARBA" id="ARBA00022840"/>
    </source>
</evidence>
<dbReference type="InterPro" id="IPR017441">
    <property type="entry name" value="Protein_kinase_ATP_BS"/>
</dbReference>
<dbReference type="CDD" id="cd14014">
    <property type="entry name" value="STKc_PknB_like"/>
    <property type="match status" value="1"/>
</dbReference>
<dbReference type="InterPro" id="IPR011009">
    <property type="entry name" value="Kinase-like_dom_sf"/>
</dbReference>
<dbReference type="InterPro" id="IPR008271">
    <property type="entry name" value="Ser/Thr_kinase_AS"/>
</dbReference>
<evidence type="ECO:0000256" key="8">
    <source>
        <dbReference type="ARBA" id="ARBA00022992"/>
    </source>
</evidence>
<dbReference type="InterPro" id="IPR018490">
    <property type="entry name" value="cNMP-bd_dom_sf"/>
</dbReference>
<dbReference type="SUPFAM" id="SSF51206">
    <property type="entry name" value="cAMP-binding domain-like"/>
    <property type="match status" value="1"/>
</dbReference>
<evidence type="ECO:0000256" key="9">
    <source>
        <dbReference type="PROSITE-ProRule" id="PRU10141"/>
    </source>
</evidence>
<dbReference type="SMART" id="SM00220">
    <property type="entry name" value="S_TKc"/>
    <property type="match status" value="1"/>
</dbReference>
<dbReference type="CDD" id="cd00038">
    <property type="entry name" value="CAP_ED"/>
    <property type="match status" value="1"/>
</dbReference>
<keyword evidence="7 9" id="KW-0067">ATP-binding</keyword>
<keyword evidence="6 12" id="KW-0418">Kinase</keyword>
<feature type="domain" description="Cyclic nucleotide-binding" evidence="11">
    <location>
        <begin position="301"/>
        <end position="399"/>
    </location>
</feature>
<dbReference type="InterPro" id="IPR000595">
    <property type="entry name" value="cNMP-bd_dom"/>
</dbReference>
<organism evidence="12 13">
    <name type="scientific">Caenimonas koreensis DSM 17982</name>
    <dbReference type="NCBI Taxonomy" id="1121255"/>
    <lineage>
        <taxon>Bacteria</taxon>
        <taxon>Pseudomonadati</taxon>
        <taxon>Pseudomonadota</taxon>
        <taxon>Betaproteobacteria</taxon>
        <taxon>Burkholderiales</taxon>
        <taxon>Comamonadaceae</taxon>
        <taxon>Caenimonas</taxon>
    </lineage>
</organism>
<keyword evidence="3" id="KW-0140">cGMP</keyword>
<evidence type="ECO:0000259" key="10">
    <source>
        <dbReference type="PROSITE" id="PS50011"/>
    </source>
</evidence>
<dbReference type="Gene3D" id="3.30.200.20">
    <property type="entry name" value="Phosphorylase Kinase, domain 1"/>
    <property type="match status" value="1"/>
</dbReference>
<dbReference type="AlphaFoldDB" id="A0A844B288"/>
<reference evidence="12 13" key="1">
    <citation type="submission" date="2019-11" db="EMBL/GenBank/DDBJ databases">
        <title>Caenimonas koreensis gen. nov., sp. nov., isolated from activated sludge.</title>
        <authorList>
            <person name="Seung H.R."/>
        </authorList>
    </citation>
    <scope>NUCLEOTIDE SEQUENCE [LARGE SCALE GENOMIC DNA]</scope>
    <source>
        <strain evidence="12 13">EMB320</strain>
    </source>
</reference>
<evidence type="ECO:0000313" key="12">
    <source>
        <dbReference type="EMBL" id="MRD47313.1"/>
    </source>
</evidence>
<dbReference type="PROSITE" id="PS50042">
    <property type="entry name" value="CNMP_BINDING_3"/>
    <property type="match status" value="1"/>
</dbReference>
<dbReference type="EC" id="2.7.11.1" evidence="1"/>
<dbReference type="EMBL" id="WJBU01000007">
    <property type="protein sequence ID" value="MRD47313.1"/>
    <property type="molecule type" value="Genomic_DNA"/>
</dbReference>
<dbReference type="PROSITE" id="PS00108">
    <property type="entry name" value="PROTEIN_KINASE_ST"/>
    <property type="match status" value="1"/>
</dbReference>
<dbReference type="SUPFAM" id="SSF56112">
    <property type="entry name" value="Protein kinase-like (PK-like)"/>
    <property type="match status" value="1"/>
</dbReference>
<comment type="caution">
    <text evidence="12">The sequence shown here is derived from an EMBL/GenBank/DDBJ whole genome shotgun (WGS) entry which is preliminary data.</text>
</comment>
<dbReference type="Pfam" id="PF00069">
    <property type="entry name" value="Pkinase"/>
    <property type="match status" value="1"/>
</dbReference>
<dbReference type="GO" id="GO:0005524">
    <property type="term" value="F:ATP binding"/>
    <property type="evidence" value="ECO:0007669"/>
    <property type="project" value="UniProtKB-UniRule"/>
</dbReference>
<proteinExistence type="predicted"/>
<keyword evidence="2" id="KW-0723">Serine/threonine-protein kinase</keyword>
<name>A0A844B288_9BURK</name>
<dbReference type="InterPro" id="IPR014710">
    <property type="entry name" value="RmlC-like_jellyroll"/>
</dbReference>
<dbReference type="GO" id="GO:0030553">
    <property type="term" value="F:cGMP binding"/>
    <property type="evidence" value="ECO:0007669"/>
    <property type="project" value="UniProtKB-KW"/>
</dbReference>